<dbReference type="InterPro" id="IPR014710">
    <property type="entry name" value="RmlC-like_jellyroll"/>
</dbReference>
<organism evidence="2">
    <name type="scientific">uncultured Eubacteriales bacterium</name>
    <dbReference type="NCBI Taxonomy" id="172733"/>
    <lineage>
        <taxon>Bacteria</taxon>
        <taxon>Bacillati</taxon>
        <taxon>Bacillota</taxon>
        <taxon>Clostridia</taxon>
        <taxon>Eubacteriales</taxon>
        <taxon>environmental samples</taxon>
    </lineage>
</organism>
<dbReference type="InterPro" id="IPR000595">
    <property type="entry name" value="cNMP-bd_dom"/>
</dbReference>
<dbReference type="AlphaFoldDB" id="A0A212JPM8"/>
<dbReference type="EMBL" id="FLUN01000001">
    <property type="protein sequence ID" value="SBW01318.1"/>
    <property type="molecule type" value="Genomic_DNA"/>
</dbReference>
<gene>
    <name evidence="2" type="ORF">KL86CLO1_11463</name>
</gene>
<name>A0A212JPM8_9FIRM</name>
<dbReference type="InterPro" id="IPR018490">
    <property type="entry name" value="cNMP-bd_dom_sf"/>
</dbReference>
<proteinExistence type="predicted"/>
<feature type="domain" description="Cyclic nucleotide-binding" evidence="1">
    <location>
        <begin position="28"/>
        <end position="114"/>
    </location>
</feature>
<reference evidence="2" key="1">
    <citation type="submission" date="2016-04" db="EMBL/GenBank/DDBJ databases">
        <authorList>
            <person name="Evans L.H."/>
            <person name="Alamgir A."/>
            <person name="Owens N."/>
            <person name="Weber N.D."/>
            <person name="Virtaneva K."/>
            <person name="Barbian K."/>
            <person name="Babar A."/>
            <person name="Rosenke K."/>
        </authorList>
    </citation>
    <scope>NUCLEOTIDE SEQUENCE</scope>
    <source>
        <strain evidence="2">86</strain>
    </source>
</reference>
<evidence type="ECO:0000259" key="1">
    <source>
        <dbReference type="Pfam" id="PF00027"/>
    </source>
</evidence>
<dbReference type="Pfam" id="PF00027">
    <property type="entry name" value="cNMP_binding"/>
    <property type="match status" value="1"/>
</dbReference>
<evidence type="ECO:0000313" key="2">
    <source>
        <dbReference type="EMBL" id="SBW01318.1"/>
    </source>
</evidence>
<dbReference type="CDD" id="cd00038">
    <property type="entry name" value="CAP_ED"/>
    <property type="match status" value="1"/>
</dbReference>
<protein>
    <recommendedName>
        <fullName evidence="1">Cyclic nucleotide-binding domain-containing protein</fullName>
    </recommendedName>
</protein>
<dbReference type="Gene3D" id="2.60.120.10">
    <property type="entry name" value="Jelly Rolls"/>
    <property type="match status" value="1"/>
</dbReference>
<accession>A0A212JPM8</accession>
<dbReference type="SUPFAM" id="SSF51206">
    <property type="entry name" value="cAMP-binding domain-like"/>
    <property type="match status" value="1"/>
</dbReference>
<sequence length="233" mass="26463">MVLDLNKYPSLTWLTPTPPEELRPLEIVHFKPREHLMREGEIGRMHLYFILEGVCVNDIEYPQDGRLFVARKVVPGEFIGIQEIIASSPERRVTSVAAKTPVAALQIPGTEFLRWQVSRPELYNFIIHSVLSLHFDVRTLNVNCAAKDTLKSGAYYLHYLYGVYAKGCHQPGYEGPVRIWDTRQEIGVALSRDVRSVDRLISTLRSRGGISVSAGKITITRSQAQQLYDLWAL</sequence>